<dbReference type="Pfam" id="PF00481">
    <property type="entry name" value="PP2C"/>
    <property type="match status" value="1"/>
</dbReference>
<reference evidence="3" key="1">
    <citation type="submission" date="2021-02" db="EMBL/GenBank/DDBJ databases">
        <authorList>
            <person name="Dougan E. K."/>
            <person name="Rhodes N."/>
            <person name="Thang M."/>
            <person name="Chan C."/>
        </authorList>
    </citation>
    <scope>NUCLEOTIDE SEQUENCE</scope>
</reference>
<dbReference type="SMART" id="SM00332">
    <property type="entry name" value="PP2Cc"/>
    <property type="match status" value="1"/>
</dbReference>
<proteinExistence type="predicted"/>
<dbReference type="InterPro" id="IPR036457">
    <property type="entry name" value="PPM-type-like_dom_sf"/>
</dbReference>
<dbReference type="EMBL" id="CAJNNV010000039">
    <property type="protein sequence ID" value="CAE8581152.1"/>
    <property type="molecule type" value="Genomic_DNA"/>
</dbReference>
<evidence type="ECO:0000256" key="1">
    <source>
        <dbReference type="SAM" id="MobiDB-lite"/>
    </source>
</evidence>
<evidence type="ECO:0000259" key="2">
    <source>
        <dbReference type="PROSITE" id="PS51746"/>
    </source>
</evidence>
<dbReference type="Proteomes" id="UP000654075">
    <property type="component" value="Unassembled WGS sequence"/>
</dbReference>
<name>A0A813D3W2_POLGL</name>
<protein>
    <recommendedName>
        <fullName evidence="2">PPM-type phosphatase domain-containing protein</fullName>
    </recommendedName>
</protein>
<dbReference type="PANTHER" id="PTHR13832:SF840">
    <property type="entry name" value="PROTEIN PHOSPHATASE 2C 60-RELATED"/>
    <property type="match status" value="1"/>
</dbReference>
<gene>
    <name evidence="3" type="ORF">PGLA1383_LOCUS181</name>
</gene>
<dbReference type="OrthoDB" id="10264738at2759"/>
<evidence type="ECO:0000313" key="3">
    <source>
        <dbReference type="EMBL" id="CAE8581152.1"/>
    </source>
</evidence>
<comment type="caution">
    <text evidence="3">The sequence shown here is derived from an EMBL/GenBank/DDBJ whole genome shotgun (WGS) entry which is preliminary data.</text>
</comment>
<dbReference type="GO" id="GO:0004722">
    <property type="term" value="F:protein serine/threonine phosphatase activity"/>
    <property type="evidence" value="ECO:0007669"/>
    <property type="project" value="InterPro"/>
</dbReference>
<organism evidence="3 4">
    <name type="scientific">Polarella glacialis</name>
    <name type="common">Dinoflagellate</name>
    <dbReference type="NCBI Taxonomy" id="89957"/>
    <lineage>
        <taxon>Eukaryota</taxon>
        <taxon>Sar</taxon>
        <taxon>Alveolata</taxon>
        <taxon>Dinophyceae</taxon>
        <taxon>Suessiales</taxon>
        <taxon>Suessiaceae</taxon>
        <taxon>Polarella</taxon>
    </lineage>
</organism>
<dbReference type="CDD" id="cd00143">
    <property type="entry name" value="PP2Cc"/>
    <property type="match status" value="1"/>
</dbReference>
<dbReference type="Gene3D" id="3.60.40.10">
    <property type="entry name" value="PPM-type phosphatase domain"/>
    <property type="match status" value="1"/>
</dbReference>
<sequence>MSTFTVASASDARRRGTWSSAWSPSSSSFQEAAYVDSRAEPLASQAEPSQDAGHHELLWVRERPVVAPQTACQEYRIYIQSILRPFLPDSLRAAVAVCGGRRALEEALGAFMTSLKIYVTGCDDRKLSRAGARRARGIETQLIALSEKLLVGPLKDGLLLADDLHGIWHGFAIMRGWRDCRLPQEILVQMLSGALEDLDEDAAESWRDKALTKELACPEKEFLDAKAASYSARDQQQQLPVTSKHCGDGLAHPSLGLVWGFADMQGWRESMEDAHLNLPSLGLSAALKPGGKRDPGWDGIGLFGVMDGHGGFQVAKFCERHLPLAIASRPSSDPGQAMHDAFLEMDELLQEPAGLAELRQLSTTWFPVTADGMGCTAVLSCISSSSIVVANAGDSRAVLCRAGFAIDLSEDHKPDLPSERARIERAGGWVEPDGYEQGAIYRVNGDLSLSRGIGDLEYKHNTRLPPGEQIVSVVPELKGSPRHAQDEFLLLACDGIWDVISSQQAVDFVRQLLGRRESWPARLAAGELLPSRVVAQLLDRCLSPDLERTDGYGGDNMTAVLVLFMPPPQQHQQQQQQYSPQQQQQQRQAPLSPPSQQQQQQRQPYSPQQQQQSPFGGR</sequence>
<keyword evidence="4" id="KW-1185">Reference proteome</keyword>
<feature type="region of interest" description="Disordered" evidence="1">
    <location>
        <begin position="1"/>
        <end position="28"/>
    </location>
</feature>
<dbReference type="InterPro" id="IPR001932">
    <property type="entry name" value="PPM-type_phosphatase-like_dom"/>
</dbReference>
<dbReference type="AlphaFoldDB" id="A0A813D3W2"/>
<evidence type="ECO:0000313" key="4">
    <source>
        <dbReference type="Proteomes" id="UP000654075"/>
    </source>
</evidence>
<accession>A0A813D3W2</accession>
<dbReference type="InterPro" id="IPR015655">
    <property type="entry name" value="PP2C"/>
</dbReference>
<feature type="domain" description="PPM-type phosphatase" evidence="2">
    <location>
        <begin position="258"/>
        <end position="564"/>
    </location>
</feature>
<dbReference type="PROSITE" id="PS51746">
    <property type="entry name" value="PPM_2"/>
    <property type="match status" value="1"/>
</dbReference>
<dbReference type="PANTHER" id="PTHR13832">
    <property type="entry name" value="PROTEIN PHOSPHATASE 2C"/>
    <property type="match status" value="1"/>
</dbReference>
<dbReference type="SUPFAM" id="SSF81606">
    <property type="entry name" value="PP2C-like"/>
    <property type="match status" value="1"/>
</dbReference>
<feature type="compositionally biased region" description="Low complexity" evidence="1">
    <location>
        <begin position="570"/>
        <end position="618"/>
    </location>
</feature>
<feature type="region of interest" description="Disordered" evidence="1">
    <location>
        <begin position="568"/>
        <end position="618"/>
    </location>
</feature>
<feature type="compositionally biased region" description="Low complexity" evidence="1">
    <location>
        <begin position="18"/>
        <end position="28"/>
    </location>
</feature>